<evidence type="ECO:0000256" key="1">
    <source>
        <dbReference type="ARBA" id="ARBA00006607"/>
    </source>
</evidence>
<keyword evidence="5" id="KW-0143">Chaperone</keyword>
<dbReference type="Gene3D" id="1.10.560.10">
    <property type="entry name" value="GroEL-like equatorial domain"/>
    <property type="match status" value="1"/>
</dbReference>
<dbReference type="InterPro" id="IPR027410">
    <property type="entry name" value="TCP-1-like_intermed_sf"/>
</dbReference>
<organism evidence="7 8">
    <name type="scientific">Thermoactinomyces mirandus</name>
    <dbReference type="NCBI Taxonomy" id="2756294"/>
    <lineage>
        <taxon>Bacteria</taxon>
        <taxon>Bacillati</taxon>
        <taxon>Bacillota</taxon>
        <taxon>Bacilli</taxon>
        <taxon>Bacillales</taxon>
        <taxon>Thermoactinomycetaceae</taxon>
        <taxon>Thermoactinomyces</taxon>
    </lineage>
</organism>
<dbReference type="SUPFAM" id="SSF48592">
    <property type="entry name" value="GroEL equatorial domain-like"/>
    <property type="match status" value="1"/>
</dbReference>
<dbReference type="EMBL" id="JACEOL010000001">
    <property type="protein sequence ID" value="MBA4600772.1"/>
    <property type="molecule type" value="Genomic_DNA"/>
</dbReference>
<evidence type="ECO:0000256" key="2">
    <source>
        <dbReference type="ARBA" id="ARBA00008020"/>
    </source>
</evidence>
<proteinExistence type="inferred from homology"/>
<keyword evidence="8" id="KW-1185">Reference proteome</keyword>
<dbReference type="InterPro" id="IPR027409">
    <property type="entry name" value="GroEL-like_apical_dom_sf"/>
</dbReference>
<dbReference type="PRINTS" id="PR00304">
    <property type="entry name" value="TCOMPLEXTCP1"/>
</dbReference>
<evidence type="ECO:0000256" key="5">
    <source>
        <dbReference type="ARBA" id="ARBA00023186"/>
    </source>
</evidence>
<name>A0A7W2AQ05_9BACL</name>
<evidence type="ECO:0000256" key="6">
    <source>
        <dbReference type="SAM" id="MobiDB-lite"/>
    </source>
</evidence>
<protein>
    <submittedName>
        <fullName evidence="7">TCP-1/cpn60 chaperonin family protein</fullName>
    </submittedName>
</protein>
<dbReference type="InterPro" id="IPR027413">
    <property type="entry name" value="GROEL-like_equatorial_sf"/>
</dbReference>
<evidence type="ECO:0000313" key="8">
    <source>
        <dbReference type="Proteomes" id="UP000538292"/>
    </source>
</evidence>
<dbReference type="SUPFAM" id="SSF52029">
    <property type="entry name" value="GroEL apical domain-like"/>
    <property type="match status" value="1"/>
</dbReference>
<dbReference type="GO" id="GO:0005524">
    <property type="term" value="F:ATP binding"/>
    <property type="evidence" value="ECO:0007669"/>
    <property type="project" value="UniProtKB-KW"/>
</dbReference>
<dbReference type="Gene3D" id="3.50.7.10">
    <property type="entry name" value="GroEL"/>
    <property type="match status" value="1"/>
</dbReference>
<dbReference type="GO" id="GO:0016887">
    <property type="term" value="F:ATP hydrolysis activity"/>
    <property type="evidence" value="ECO:0007669"/>
    <property type="project" value="InterPro"/>
</dbReference>
<comment type="caution">
    <text evidence="7">The sequence shown here is derived from an EMBL/GenBank/DDBJ whole genome shotgun (WGS) entry which is preliminary data.</text>
</comment>
<gene>
    <name evidence="7" type="ORF">H2C83_00215</name>
</gene>
<keyword evidence="4" id="KW-0067">ATP-binding</keyword>
<evidence type="ECO:0000256" key="3">
    <source>
        <dbReference type="ARBA" id="ARBA00022741"/>
    </source>
</evidence>
<dbReference type="Proteomes" id="UP000538292">
    <property type="component" value="Unassembled WGS sequence"/>
</dbReference>
<dbReference type="AlphaFoldDB" id="A0A7W2AQ05"/>
<feature type="compositionally biased region" description="Polar residues" evidence="6">
    <location>
        <begin position="202"/>
        <end position="220"/>
    </location>
</feature>
<dbReference type="InterPro" id="IPR002194">
    <property type="entry name" value="Chaperonin_TCP-1_CS"/>
</dbReference>
<dbReference type="Gene3D" id="3.30.260.10">
    <property type="entry name" value="TCP-1-like chaperonin intermediate domain"/>
    <property type="match status" value="1"/>
</dbReference>
<dbReference type="PROSITE" id="PS00751">
    <property type="entry name" value="TCP1_2"/>
    <property type="match status" value="1"/>
</dbReference>
<evidence type="ECO:0000256" key="4">
    <source>
        <dbReference type="ARBA" id="ARBA00022840"/>
    </source>
</evidence>
<reference evidence="7 8" key="1">
    <citation type="submission" date="2020-07" db="EMBL/GenBank/DDBJ databases">
        <title>Thermoactinomyces phylogeny.</title>
        <authorList>
            <person name="Dunlap C."/>
        </authorList>
    </citation>
    <scope>NUCLEOTIDE SEQUENCE [LARGE SCALE GENOMIC DNA]</scope>
    <source>
        <strain evidence="7 8">AMNI-1</strain>
    </source>
</reference>
<comment type="similarity">
    <text evidence="2">Belongs to the TCP-1 chaperonin family.</text>
</comment>
<dbReference type="InterPro" id="IPR017998">
    <property type="entry name" value="Chaperone_TCP-1"/>
</dbReference>
<dbReference type="InterPro" id="IPR002423">
    <property type="entry name" value="Cpn60/GroEL/TCP-1"/>
</dbReference>
<feature type="region of interest" description="Disordered" evidence="6">
    <location>
        <begin position="202"/>
        <end position="221"/>
    </location>
</feature>
<dbReference type="GO" id="GO:0051082">
    <property type="term" value="F:unfolded protein binding"/>
    <property type="evidence" value="ECO:0007669"/>
    <property type="project" value="InterPro"/>
</dbReference>
<dbReference type="GO" id="GO:0140662">
    <property type="term" value="F:ATP-dependent protein folding chaperone"/>
    <property type="evidence" value="ECO:0007669"/>
    <property type="project" value="InterPro"/>
</dbReference>
<dbReference type="Pfam" id="PF00118">
    <property type="entry name" value="Cpn60_TCP1"/>
    <property type="match status" value="1"/>
</dbReference>
<evidence type="ECO:0000313" key="7">
    <source>
        <dbReference type="EMBL" id="MBA4600772.1"/>
    </source>
</evidence>
<sequence>MAVSSTLGPKGLDTMLVNSKNEVVITNDGVTILELMKIEHPAAKMIVNVAKAQQEEMGDGTTTATLLASALVDEGVKQVMRGVPVTKVIAGIHRGIGFALHKMREKARPIYELNDEWLQRIAFTACRENEDITLAVIEAVHVLGREKMLKKGFKFSSCVKAFPRVENRVIPGVLLSRSRMNQQMPRKKENVRVLVLADSLEPQTAPNNANGSDESASQQEGSKEEFYVTLEHIIHLEAGLVVVGGQVDSHAESVFTDAGIMVVQNVPQDELRKVAEHTHARIMKTNVLYNSPEEIEAALGMCKEAVDGGDISRVRIIGGQGKPFATIVVGAMTEEILAEYERIAKDAASAVQAAIRGGFVPGGGAMELSLSHYVAHYRETVQGMERFGVTAVAEALQRPMSQVVANAGFNPLEKIESVKAFQVKRHSDSLGIDCDRGTIADMIEMGVVDPLLVKAHALKTAGEVATAILRIHTIVNMKE</sequence>
<dbReference type="PANTHER" id="PTHR11353">
    <property type="entry name" value="CHAPERONIN"/>
    <property type="match status" value="1"/>
</dbReference>
<dbReference type="CDD" id="cd00309">
    <property type="entry name" value="chaperonin_type_I_II"/>
    <property type="match status" value="1"/>
</dbReference>
<accession>A0A7W2AQ05</accession>
<comment type="similarity">
    <text evidence="1">Belongs to the chaperonin (HSP60) family.</text>
</comment>
<keyword evidence="3" id="KW-0547">Nucleotide-binding</keyword>